<accession>A0AAJ0ZNV3</accession>
<evidence type="ECO:0000313" key="2">
    <source>
        <dbReference type="Proteomes" id="UP000787568"/>
    </source>
</evidence>
<evidence type="ECO:0000313" key="1">
    <source>
        <dbReference type="EMBL" id="MBU4636280.1"/>
    </source>
</evidence>
<evidence type="ECO:0008006" key="3">
    <source>
        <dbReference type="Google" id="ProtNLM"/>
    </source>
</evidence>
<name>A0AAJ0ZNV3_9PSED</name>
<protein>
    <recommendedName>
        <fullName evidence="3">NACHT domain-containing protein</fullName>
    </recommendedName>
</protein>
<comment type="caution">
    <text evidence="1">The sequence shown here is derived from an EMBL/GenBank/DDBJ whole genome shotgun (WGS) entry which is preliminary data.</text>
</comment>
<dbReference type="EMBL" id="JAEEFW010000009">
    <property type="protein sequence ID" value="MBU4636280.1"/>
    <property type="molecule type" value="Genomic_DNA"/>
</dbReference>
<proteinExistence type="predicted"/>
<sequence>MDISTISRFLFSLASPVVMLLKKPWAERTAAHNPSAAAHSPIEELDQETFVHLGVTSSTEEGWKRILEMFGHQLVKSEPFSLPHVCEWLNSSTTRYQLRQLAHARITSSMEPSDVLCALIDSYSLMSGEHHNRAKNIIDHAVNVLVAGVLGATKDRAMAGLIEVNMQALQQRFDEINMRLDAQSLPESDWSLDIAFKANTDWLLSAFSNRAKAKVRLGQPLCPADTAASIIYMSRGELVARFESLLVESTVGGVVALTGDEGNGKSWLVAQAWLSLEEKPLTLFLTAEEIGEQAITPATLLAQKLCVQTDRQGSERHQEFWTTQLSEWRKQRKGPDQGFLVVLDGLNQRPRTEWARVIDQLSEELECIGGKLILTSRRRYFDEIIKPRLVSSYRVLSVPEWSPSERDELLSSQNMRGGQLHERVASALRNPRLLSIALTLLDSEQLKKMEELSIPFLLFEHLRASQRDSYDQSAEHFKRNLQRHAKEVLQRLSRQQRDDLKVFDGGLDAVVEGRFYVPLTEDPTRYSVSEEGLGLALGLAILEELNKAHRNGHNLDEALAVIAEPIAALDQTSEAILASLTVACMSEENSTAIGAAILTGFAGLQNLDDGISNSITALARIRPPVFLEAMRSLALQGGVAINFDCVELALHSAKVDDQAWTAIASELNSWLTHVTLDVEKHVNPSGRSADDLTSRRLELKNELAEKLEKLSPSEKDIFDQLQRVEVQDVSVLGTVALRLMAGKPLADFAHAFVQWSFAKSLNVSHLSPTQDFRHLIRFNSIDWEATRAELLLFSQRLANGKPSNVGQWALVTLLQSTGHPDDALRAQKLVDDLSVDLPKGGGWRLVENYCSTDPCDPNNEEPENVAKTATQYAAADVTSISLSKGILPQDYFFNDARPAISRFYPEIAINQHRSLFDDVLRRNALPLRQGVVGLLDHSALVTHQQALKFVGRLCGDGADVEALHSLGNEAQIWAQFQLQVVFPALEASEQLDSLLKARLGYRLQKNLVETIKPLDVQTFEMRLAAAVADQNEESQFIVLLFAPFVNRPLSPSVLNHLPALLSSASTSVRAHALAMVAKSADSAALQIAKESGWNANQLSKDEALERWFGSDVLVAAAIQNVASWDKFIADMDFQHLGQLSARIGGEVSLHVALTIDALLQRSLELPVESDMLEIELMYQSKDTSRKPCFTLRERQLSSPDSEKSWLRALEDEDSFNERQKKLHSSFEALLSHLTRIDAEKLLEQIGTEDFASIAAADTTLTERWCDLLLSQSNHANLVAFRNIGMQLARFVSTYDPIRAVQLFEKYDPIAPLVRVVFGRAAIELGATCIWSARESTELNALRSRRLDCATNNDVLACEVWAALWSGKSFQLTQYIEEGLASTRPAKQARAILVAGLMGENSCSERVLSLFAGVPGFLGETQRLAKALYERHIWAAHWLTLMRDASSSESFWRAAVLFLVVADGRIEALKLTEGKAQEIFHLHWPSIERRLQSRFDKLRTKWKEHFLSEKHPWPLFLVRPKSD</sequence>
<reference evidence="1" key="1">
    <citation type="submission" date="2020-12" db="EMBL/GenBank/DDBJ databases">
        <title>Generalized mutagenesis with transposon Tn5. A laboratory procedure for the identification of genes responsible for a bacterial phenotype and its regulation, illustrated with phenazine production in Pseudomonas chlororaphis.</title>
        <authorList>
            <person name="Muzio F."/>
            <person name="Sobrero P."/>
            <person name="Agaras B."/>
            <person name="Valverde C."/>
        </authorList>
    </citation>
    <scope>NUCLEOTIDE SEQUENCE</scope>
    <source>
        <strain evidence="1">SMMP3</strain>
    </source>
</reference>
<dbReference type="Proteomes" id="UP000787568">
    <property type="component" value="Unassembled WGS sequence"/>
</dbReference>
<dbReference type="RefSeq" id="WP_216311382.1">
    <property type="nucleotide sequence ID" value="NZ_JAEEFW010000009.1"/>
</dbReference>
<gene>
    <name evidence="1" type="ORF">I8747_26050</name>
</gene>
<organism evidence="1 2">
    <name type="scientific">Pseudomonas chlororaphis subsp. aurantiaca</name>
    <dbReference type="NCBI Taxonomy" id="86192"/>
    <lineage>
        <taxon>Bacteria</taxon>
        <taxon>Pseudomonadati</taxon>
        <taxon>Pseudomonadota</taxon>
        <taxon>Gammaproteobacteria</taxon>
        <taxon>Pseudomonadales</taxon>
        <taxon>Pseudomonadaceae</taxon>
        <taxon>Pseudomonas</taxon>
    </lineage>
</organism>